<evidence type="ECO:0000313" key="4">
    <source>
        <dbReference type="EMBL" id="KHL04784.1"/>
    </source>
</evidence>
<evidence type="ECO:0000313" key="5">
    <source>
        <dbReference type="Proteomes" id="UP000030982"/>
    </source>
</evidence>
<gene>
    <name evidence="4" type="ORF">LK10_03955</name>
</gene>
<evidence type="ECO:0000256" key="2">
    <source>
        <dbReference type="SAM" id="MobiDB-lite"/>
    </source>
</evidence>
<dbReference type="GO" id="GO:0003676">
    <property type="term" value="F:nucleic acid binding"/>
    <property type="evidence" value="ECO:0007669"/>
    <property type="project" value="InterPro"/>
</dbReference>
<dbReference type="InterPro" id="IPR002711">
    <property type="entry name" value="HNH"/>
</dbReference>
<dbReference type="CDD" id="cd00085">
    <property type="entry name" value="HNHc"/>
    <property type="match status" value="1"/>
</dbReference>
<organism evidence="4 5">
    <name type="scientific">Sinomonas humi</name>
    <dbReference type="NCBI Taxonomy" id="1338436"/>
    <lineage>
        <taxon>Bacteria</taxon>
        <taxon>Bacillati</taxon>
        <taxon>Actinomycetota</taxon>
        <taxon>Actinomycetes</taxon>
        <taxon>Micrococcales</taxon>
        <taxon>Micrococcaceae</taxon>
        <taxon>Sinomonas</taxon>
    </lineage>
</organism>
<comment type="similarity">
    <text evidence="1">Belongs to the Rv1128c/1148c/1588c/1702c/1945/3466 family.</text>
</comment>
<dbReference type="GO" id="GO:0008270">
    <property type="term" value="F:zinc ion binding"/>
    <property type="evidence" value="ECO:0007669"/>
    <property type="project" value="InterPro"/>
</dbReference>
<evidence type="ECO:0000256" key="1">
    <source>
        <dbReference type="ARBA" id="ARBA00023450"/>
    </source>
</evidence>
<feature type="domain" description="HNH nuclease" evidence="3">
    <location>
        <begin position="325"/>
        <end position="377"/>
    </location>
</feature>
<dbReference type="GO" id="GO:0004519">
    <property type="term" value="F:endonuclease activity"/>
    <property type="evidence" value="ECO:0007669"/>
    <property type="project" value="InterPro"/>
</dbReference>
<dbReference type="AlphaFoldDB" id="A0A0B2AN13"/>
<name>A0A0B2AN13_9MICC</name>
<reference evidence="4 5" key="1">
    <citation type="submission" date="2014-09" db="EMBL/GenBank/DDBJ databases">
        <title>Genome sequence of Sinomonas sp. MUSC 117.</title>
        <authorList>
            <person name="Lee L.-H."/>
        </authorList>
    </citation>
    <scope>NUCLEOTIDE SEQUENCE [LARGE SCALE GENOMIC DNA]</scope>
    <source>
        <strain evidence="4 5">MUSC 117</strain>
    </source>
</reference>
<dbReference type="Pfam" id="PF02720">
    <property type="entry name" value="DUF222"/>
    <property type="match status" value="1"/>
</dbReference>
<dbReference type="STRING" id="1338436.LK10_03955"/>
<comment type="caution">
    <text evidence="4">The sequence shown here is derived from an EMBL/GenBank/DDBJ whole genome shotgun (WGS) entry which is preliminary data.</text>
</comment>
<feature type="region of interest" description="Disordered" evidence="2">
    <location>
        <begin position="412"/>
        <end position="457"/>
    </location>
</feature>
<dbReference type="Gene3D" id="1.10.30.50">
    <property type="match status" value="1"/>
</dbReference>
<dbReference type="Pfam" id="PF01844">
    <property type="entry name" value="HNH"/>
    <property type="match status" value="1"/>
</dbReference>
<feature type="compositionally biased region" description="Low complexity" evidence="2">
    <location>
        <begin position="427"/>
        <end position="437"/>
    </location>
</feature>
<dbReference type="Proteomes" id="UP000030982">
    <property type="component" value="Unassembled WGS sequence"/>
</dbReference>
<accession>A0A0B2AN13</accession>
<dbReference type="InterPro" id="IPR003870">
    <property type="entry name" value="DUF222"/>
</dbReference>
<dbReference type="SMART" id="SM00507">
    <property type="entry name" value="HNHc"/>
    <property type="match status" value="1"/>
</dbReference>
<evidence type="ECO:0000259" key="3">
    <source>
        <dbReference type="SMART" id="SM00507"/>
    </source>
</evidence>
<proteinExistence type="inferred from homology"/>
<protein>
    <recommendedName>
        <fullName evidence="3">HNH nuclease domain-containing protein</fullName>
    </recommendedName>
</protein>
<dbReference type="InterPro" id="IPR003615">
    <property type="entry name" value="HNH_nuc"/>
</dbReference>
<sequence length="457" mass="48642">MERVRLACEEEARRAQEAAEVGRGERGEAGPPRFGGDVGRALAVSEVAVAGEVSEFVAARLLGAAEALCGAQLAVLARLEAGDLTEAHARVIADETATLPEAVAERFGIECLSRLETRTGRRRSPGEFRKAVRSLRERLHPESIRARKVRAERDRGVWVRPEPDGMCTLSAFVPAEIGLAAFTRLDALARGRRDADPEEGRTLPQLRADEFAAFVLAGPGACSGPMTCPETVGCPDLIEAPSSPAASASPMDGPSTPVAEIVVHISVESLLGASQDPAVLEGYGPIDAATARELAAAAPTWQRLLETREGVALSLGRSAYRPPRGLRRFIRYRDGTCQFPGCQSPAARAEIDHMVEWQDGGVTDAANLHALCRKHHALKSLRLWQPHRLRNEDNVSGDTLWVSPLGARAITGPADHELGKSVVGETGSPSRGAGPSAGEKKSSDGCNSHRESGPPPF</sequence>
<dbReference type="EMBL" id="JTDL01000044">
    <property type="protein sequence ID" value="KHL04784.1"/>
    <property type="molecule type" value="Genomic_DNA"/>
</dbReference>
<feature type="compositionally biased region" description="Basic and acidic residues" evidence="2">
    <location>
        <begin position="438"/>
        <end position="457"/>
    </location>
</feature>
<keyword evidence="5" id="KW-1185">Reference proteome</keyword>